<comment type="catalytic activity">
    <reaction evidence="5">
        <text>alpha-D-glucose = beta-D-glucose</text>
        <dbReference type="Rhea" id="RHEA:10264"/>
        <dbReference type="ChEBI" id="CHEBI:15903"/>
        <dbReference type="ChEBI" id="CHEBI:17925"/>
        <dbReference type="EC" id="5.1.3.3"/>
    </reaction>
</comment>
<evidence type="ECO:0000256" key="8">
    <source>
        <dbReference type="PIRSR" id="PIRSR005096-3"/>
    </source>
</evidence>
<keyword evidence="10" id="KW-1185">Reference proteome</keyword>
<dbReference type="AlphaFoldDB" id="F7YUS2"/>
<dbReference type="InterPro" id="IPR014718">
    <property type="entry name" value="GH-type_carb-bd"/>
</dbReference>
<keyword evidence="4 5" id="KW-0119">Carbohydrate metabolism</keyword>
<dbReference type="PANTHER" id="PTHR10091">
    <property type="entry name" value="ALDOSE-1-EPIMERASE"/>
    <property type="match status" value="1"/>
</dbReference>
<keyword evidence="3 5" id="KW-0413">Isomerase</keyword>
<dbReference type="GO" id="GO:0030246">
    <property type="term" value="F:carbohydrate binding"/>
    <property type="evidence" value="ECO:0007669"/>
    <property type="project" value="InterPro"/>
</dbReference>
<evidence type="ECO:0000256" key="2">
    <source>
        <dbReference type="ARBA" id="ARBA00006206"/>
    </source>
</evidence>
<dbReference type="Proteomes" id="UP000006804">
    <property type="component" value="Chromosome"/>
</dbReference>
<dbReference type="eggNOG" id="COG2017">
    <property type="taxonomic scope" value="Bacteria"/>
</dbReference>
<feature type="binding site" evidence="7">
    <location>
        <position position="259"/>
    </location>
    <ligand>
        <name>beta-D-galactose</name>
        <dbReference type="ChEBI" id="CHEBI:27667"/>
    </ligand>
</feature>
<accession>F7YUS2</accession>
<evidence type="ECO:0000313" key="10">
    <source>
        <dbReference type="Proteomes" id="UP000006804"/>
    </source>
</evidence>
<evidence type="ECO:0000256" key="4">
    <source>
        <dbReference type="ARBA" id="ARBA00023277"/>
    </source>
</evidence>
<dbReference type="PANTHER" id="PTHR10091:SF0">
    <property type="entry name" value="GALACTOSE MUTAROTASE"/>
    <property type="match status" value="1"/>
</dbReference>
<dbReference type="GO" id="GO:0006006">
    <property type="term" value="P:glucose metabolic process"/>
    <property type="evidence" value="ECO:0007669"/>
    <property type="project" value="TreeGrafter"/>
</dbReference>
<dbReference type="CDD" id="cd09019">
    <property type="entry name" value="galactose_mutarotase_like"/>
    <property type="match status" value="1"/>
</dbReference>
<evidence type="ECO:0000313" key="9">
    <source>
        <dbReference type="EMBL" id="AEH50259.1"/>
    </source>
</evidence>
<dbReference type="KEGG" id="tta:Theth_0155"/>
<dbReference type="GO" id="GO:0004034">
    <property type="term" value="F:aldose 1-epimerase activity"/>
    <property type="evidence" value="ECO:0007669"/>
    <property type="project" value="UniProtKB-EC"/>
</dbReference>
<proteinExistence type="inferred from homology"/>
<dbReference type="InterPro" id="IPR008183">
    <property type="entry name" value="Aldose_1/G6P_1-epimerase"/>
</dbReference>
<dbReference type="EMBL" id="CP002351">
    <property type="protein sequence ID" value="AEH50259.1"/>
    <property type="molecule type" value="Genomic_DNA"/>
</dbReference>
<evidence type="ECO:0000256" key="7">
    <source>
        <dbReference type="PIRSR" id="PIRSR005096-2"/>
    </source>
</evidence>
<dbReference type="STRING" id="688269.Theth_0155"/>
<dbReference type="NCBIfam" id="NF008277">
    <property type="entry name" value="PRK11055.1"/>
    <property type="match status" value="1"/>
</dbReference>
<evidence type="ECO:0000256" key="5">
    <source>
        <dbReference type="PIRNR" id="PIRNR005096"/>
    </source>
</evidence>
<dbReference type="HOGENOM" id="CLU_031753_1_0_0"/>
<name>F7YUS2_9THEM</name>
<feature type="active site" description="Proton acceptor" evidence="6">
    <location>
        <position position="323"/>
    </location>
</feature>
<reference evidence="9 10" key="1">
    <citation type="submission" date="2010-11" db="EMBL/GenBank/DDBJ databases">
        <title>The complete genome of Thermotoga thermarum DSM 5069.</title>
        <authorList>
            <consortium name="US DOE Joint Genome Institute (JGI-PGF)"/>
            <person name="Lucas S."/>
            <person name="Copeland A."/>
            <person name="Lapidus A."/>
            <person name="Bruce D."/>
            <person name="Goodwin L."/>
            <person name="Pitluck S."/>
            <person name="Kyrpides N."/>
            <person name="Mavromatis K."/>
            <person name="Ivanova N."/>
            <person name="Zeytun A."/>
            <person name="Brettin T."/>
            <person name="Detter J.C."/>
            <person name="Tapia R."/>
            <person name="Han C."/>
            <person name="Land M."/>
            <person name="Hauser L."/>
            <person name="Markowitz V."/>
            <person name="Cheng J.-F."/>
            <person name="Hugenholtz P."/>
            <person name="Woyke T."/>
            <person name="Wu D."/>
            <person name="Spring S."/>
            <person name="Schroeder M."/>
            <person name="Brambilla E."/>
            <person name="Klenk H.-P."/>
            <person name="Eisen J.A."/>
        </authorList>
    </citation>
    <scope>NUCLEOTIDE SEQUENCE [LARGE SCALE GENOMIC DNA]</scope>
    <source>
        <strain evidence="9 10">DSM 5069</strain>
    </source>
</reference>
<dbReference type="PATRIC" id="fig|688269.3.peg.158"/>
<protein>
    <recommendedName>
        <fullName evidence="5">Aldose 1-epimerase</fullName>
        <ecNumber evidence="5">5.1.3.3</ecNumber>
    </recommendedName>
</protein>
<evidence type="ECO:0000256" key="1">
    <source>
        <dbReference type="ARBA" id="ARBA00005028"/>
    </source>
</evidence>
<dbReference type="InterPro" id="IPR011013">
    <property type="entry name" value="Gal_mutarotase_sf_dom"/>
</dbReference>
<organism evidence="9 10">
    <name type="scientific">Pseudothermotoga thermarum DSM 5069</name>
    <dbReference type="NCBI Taxonomy" id="688269"/>
    <lineage>
        <taxon>Bacteria</taxon>
        <taxon>Thermotogati</taxon>
        <taxon>Thermotogota</taxon>
        <taxon>Thermotogae</taxon>
        <taxon>Thermotogales</taxon>
        <taxon>Thermotogaceae</taxon>
        <taxon>Pseudothermotoga</taxon>
    </lineage>
</organism>
<dbReference type="Gene3D" id="2.70.98.10">
    <property type="match status" value="1"/>
</dbReference>
<evidence type="ECO:0000256" key="3">
    <source>
        <dbReference type="ARBA" id="ARBA00023235"/>
    </source>
</evidence>
<dbReference type="OrthoDB" id="9779408at2"/>
<dbReference type="RefSeq" id="WP_013931483.1">
    <property type="nucleotide sequence ID" value="NC_015707.1"/>
</dbReference>
<evidence type="ECO:0000256" key="6">
    <source>
        <dbReference type="PIRSR" id="PIRSR005096-1"/>
    </source>
</evidence>
<sequence length="366" mass="41347">MLKIFQNKLIQKNLFGLSSKGKSVYQYTLSSESGLVCKILNYGGTIKELWIPDKNGKLIDVVLGFDTLEEYEKFNSSYFFGSIIGRYANRIANGRFQIDNKIYQLPLNDGDRPNTLHGGLNGFHSAVFDAAFEETNSKQAVLVLKYKSSDGEEGFPGNLDVTVTYTLADLQLVVEYFATTDKPTVVNMTQHSYFNLSAKDTILDHYLVINGDFYTPVDENLIPTGEIKPVEGTALDFRKPRKISDGISQILQEGFLGYDHNFVIKGKVGELRFAAALFEESTGICMEVYTTQPGLQLYTGNYLSNVRGKHGRIYNRYAGLCLETQNFPDAPNHENFPSALLLPGQVYHHKTIYKFRYFDKLPMNFE</sequence>
<dbReference type="Pfam" id="PF01263">
    <property type="entry name" value="Aldose_epim"/>
    <property type="match status" value="1"/>
</dbReference>
<gene>
    <name evidence="9" type="ORF">Theth_0155</name>
</gene>
<dbReference type="GO" id="GO:0033499">
    <property type="term" value="P:galactose catabolic process via UDP-galactose, Leloir pathway"/>
    <property type="evidence" value="ECO:0007669"/>
    <property type="project" value="TreeGrafter"/>
</dbReference>
<dbReference type="GO" id="GO:0005737">
    <property type="term" value="C:cytoplasm"/>
    <property type="evidence" value="ECO:0007669"/>
    <property type="project" value="TreeGrafter"/>
</dbReference>
<comment type="pathway">
    <text evidence="1 5">Carbohydrate metabolism; hexose metabolism.</text>
</comment>
<dbReference type="SUPFAM" id="SSF74650">
    <property type="entry name" value="Galactose mutarotase-like"/>
    <property type="match status" value="1"/>
</dbReference>
<feature type="binding site" evidence="8">
    <location>
        <begin position="89"/>
        <end position="90"/>
    </location>
    <ligand>
        <name>beta-D-galactose</name>
        <dbReference type="ChEBI" id="CHEBI:27667"/>
    </ligand>
</feature>
<dbReference type="EC" id="5.1.3.3" evidence="5"/>
<dbReference type="UniPathway" id="UPA00242"/>
<dbReference type="InterPro" id="IPR015443">
    <property type="entry name" value="Aldose_1-epimerase"/>
</dbReference>
<dbReference type="PIRSF" id="PIRSF005096">
    <property type="entry name" value="GALM"/>
    <property type="match status" value="1"/>
</dbReference>
<comment type="similarity">
    <text evidence="2 5">Belongs to the aldose epimerase family.</text>
</comment>
<feature type="binding site" evidence="8">
    <location>
        <begin position="191"/>
        <end position="193"/>
    </location>
    <ligand>
        <name>beta-D-galactose</name>
        <dbReference type="ChEBI" id="CHEBI:27667"/>
    </ligand>
</feature>
<dbReference type="InterPro" id="IPR047215">
    <property type="entry name" value="Galactose_mutarotase-like"/>
</dbReference>
<feature type="active site" description="Proton donor" evidence="6">
    <location>
        <position position="191"/>
    </location>
</feature>